<evidence type="ECO:0000256" key="1">
    <source>
        <dbReference type="SAM" id="Phobius"/>
    </source>
</evidence>
<keyword evidence="1" id="KW-0472">Membrane</keyword>
<feature type="transmembrane region" description="Helical" evidence="1">
    <location>
        <begin position="321"/>
        <end position="342"/>
    </location>
</feature>
<protein>
    <recommendedName>
        <fullName evidence="4">DUF3068 domain-containing protein</fullName>
    </recommendedName>
</protein>
<feature type="transmembrane region" description="Helical" evidence="1">
    <location>
        <begin position="12"/>
        <end position="32"/>
    </location>
</feature>
<name>A0ABY7UCZ8_9CORY</name>
<organism evidence="2 3">
    <name type="scientific">Corynebacterium massiliense DSM 45435</name>
    <dbReference type="NCBI Taxonomy" id="1121364"/>
    <lineage>
        <taxon>Bacteria</taxon>
        <taxon>Bacillati</taxon>
        <taxon>Actinomycetota</taxon>
        <taxon>Actinomycetes</taxon>
        <taxon>Mycobacteriales</taxon>
        <taxon>Corynebacteriaceae</taxon>
        <taxon>Corynebacterium</taxon>
    </lineage>
</organism>
<dbReference type="RefSeq" id="WP_027018660.1">
    <property type="nucleotide sequence ID" value="NZ_ATVG01000005.1"/>
</dbReference>
<evidence type="ECO:0000313" key="3">
    <source>
        <dbReference type="Proteomes" id="UP001220064"/>
    </source>
</evidence>
<keyword evidence="1" id="KW-1133">Transmembrane helix</keyword>
<sequence>MARFLPSDRTVRWLIIAAAIVGLLGALVPPIFENRARPLSTKEDFTVATDPTDVTVAEDKDGRPWRENIAKQHFESTRHTRTAKTDVDSVAKVQSETRTELDHREFASLESETNLNRESVYPQAGPTSSETLRTPWGTTEHAAFEREGMQYFFPSETEQRSYPYYDSVAQTSEPADFTGTERLNGVPTYMFRQTIEAHPLNETLNKPLHVSGPAKDFYSATERERYDYPADTTVALEPYYTVARTFWVEPTTGLIVNMDEDIDVVLATDRQQVAGFDDAALADARSNRPVFSAHLTWSEDSRTAALDRVARTVNFVKTLAVIGWLGKTAAVVLLASAAWVYYRRSDR</sequence>
<evidence type="ECO:0000313" key="2">
    <source>
        <dbReference type="EMBL" id="WCZ33332.1"/>
    </source>
</evidence>
<evidence type="ECO:0008006" key="4">
    <source>
        <dbReference type="Google" id="ProtNLM"/>
    </source>
</evidence>
<dbReference type="Proteomes" id="UP001220064">
    <property type="component" value="Chromosome"/>
</dbReference>
<dbReference type="EMBL" id="CP063189">
    <property type="protein sequence ID" value="WCZ33332.1"/>
    <property type="molecule type" value="Genomic_DNA"/>
</dbReference>
<dbReference type="InterPro" id="IPR021424">
    <property type="entry name" value="PorA"/>
</dbReference>
<accession>A0ABY7UCZ8</accession>
<keyword evidence="3" id="KW-1185">Reference proteome</keyword>
<keyword evidence="1" id="KW-0812">Transmembrane</keyword>
<proteinExistence type="predicted"/>
<gene>
    <name evidence="2" type="ORF">CMASS_09605</name>
</gene>
<reference evidence="2 3" key="1">
    <citation type="submission" date="2020-10" db="EMBL/GenBank/DDBJ databases">
        <title>Complete genome sequence of Corynebacterium massiliense DSM 45435, type strain of Corynebacterium massiliense.</title>
        <authorList>
            <person name="Busche T."/>
            <person name="Kalinowski J."/>
            <person name="Ruckert C."/>
        </authorList>
    </citation>
    <scope>NUCLEOTIDE SEQUENCE [LARGE SCALE GENOMIC DNA]</scope>
    <source>
        <strain evidence="2 3">DSM 45435</strain>
    </source>
</reference>
<dbReference type="Pfam" id="PF11271">
    <property type="entry name" value="PorA"/>
    <property type="match status" value="1"/>
</dbReference>